<feature type="domain" description="DDE Tnp4" evidence="4">
    <location>
        <begin position="127"/>
        <end position="223"/>
    </location>
</feature>
<dbReference type="PANTHER" id="PTHR23080">
    <property type="entry name" value="THAP DOMAIN PROTEIN"/>
    <property type="match status" value="1"/>
</dbReference>
<comment type="cofactor">
    <cofactor evidence="1">
        <name>a divalent metal cation</name>
        <dbReference type="ChEBI" id="CHEBI:60240"/>
    </cofactor>
</comment>
<comment type="caution">
    <text evidence="5">The sequence shown here is derived from an EMBL/GenBank/DDBJ whole genome shotgun (WGS) entry which is preliminary data.</text>
</comment>
<evidence type="ECO:0000313" key="5">
    <source>
        <dbReference type="EMBL" id="KAK2149057.1"/>
    </source>
</evidence>
<dbReference type="InterPro" id="IPR027806">
    <property type="entry name" value="HARBI1_dom"/>
</dbReference>
<feature type="region of interest" description="Disordered" evidence="3">
    <location>
        <begin position="92"/>
        <end position="111"/>
    </location>
</feature>
<dbReference type="PANTHER" id="PTHR23080:SF133">
    <property type="entry name" value="SI:CH211-262I1.5-RELATED"/>
    <property type="match status" value="1"/>
</dbReference>
<evidence type="ECO:0000313" key="6">
    <source>
        <dbReference type="Proteomes" id="UP001208570"/>
    </source>
</evidence>
<gene>
    <name evidence="5" type="ORF">LSH36_469g00017</name>
</gene>
<dbReference type="EMBL" id="JAODUP010000469">
    <property type="protein sequence ID" value="KAK2149057.1"/>
    <property type="molecule type" value="Genomic_DNA"/>
</dbReference>
<name>A0AAD9JA80_9ANNE</name>
<dbReference type="Proteomes" id="UP001208570">
    <property type="component" value="Unassembled WGS sequence"/>
</dbReference>
<dbReference type="AlphaFoldDB" id="A0AAD9JA80"/>
<sequence length="225" mass="24676">MTLIGTSENVHNRFTCFQDPNEAPTDLAGLYDDFSSIEGRRAQKKEQHNIQRVQQSPSCRNIKGHRGLRSTNTAKVKTVLPFRKSATMAIVEDDDADDSHDNGSPTSDQEEGLIAVDEITIARLKAELEEKNKIIGQYKSNPTFKSLIGISPHGTVTFVSPLYTGGMSDVEITCLSGLVDLCEAGDSMMADKGFTIKNLLEAKGLNIPPFLQNKGRFSLAEVEKT</sequence>
<evidence type="ECO:0000256" key="2">
    <source>
        <dbReference type="ARBA" id="ARBA00022723"/>
    </source>
</evidence>
<evidence type="ECO:0000259" key="4">
    <source>
        <dbReference type="Pfam" id="PF13359"/>
    </source>
</evidence>
<protein>
    <recommendedName>
        <fullName evidence="4">DDE Tnp4 domain-containing protein</fullName>
    </recommendedName>
</protein>
<keyword evidence="6" id="KW-1185">Reference proteome</keyword>
<dbReference type="Pfam" id="PF13359">
    <property type="entry name" value="DDE_Tnp_4"/>
    <property type="match status" value="1"/>
</dbReference>
<reference evidence="5" key="1">
    <citation type="journal article" date="2023" name="Mol. Biol. Evol.">
        <title>Third-Generation Sequencing Reveals the Adaptive Role of the Epigenome in Three Deep-Sea Polychaetes.</title>
        <authorList>
            <person name="Perez M."/>
            <person name="Aroh O."/>
            <person name="Sun Y."/>
            <person name="Lan Y."/>
            <person name="Juniper S.K."/>
            <person name="Young C.R."/>
            <person name="Angers B."/>
            <person name="Qian P.Y."/>
        </authorList>
    </citation>
    <scope>NUCLEOTIDE SEQUENCE</scope>
    <source>
        <strain evidence="5">P08H-3</strain>
    </source>
</reference>
<proteinExistence type="predicted"/>
<keyword evidence="2" id="KW-0479">Metal-binding</keyword>
<evidence type="ECO:0000256" key="3">
    <source>
        <dbReference type="SAM" id="MobiDB-lite"/>
    </source>
</evidence>
<dbReference type="GO" id="GO:0046872">
    <property type="term" value="F:metal ion binding"/>
    <property type="evidence" value="ECO:0007669"/>
    <property type="project" value="UniProtKB-KW"/>
</dbReference>
<accession>A0AAD9JA80</accession>
<evidence type="ECO:0000256" key="1">
    <source>
        <dbReference type="ARBA" id="ARBA00001968"/>
    </source>
</evidence>
<organism evidence="5 6">
    <name type="scientific">Paralvinella palmiformis</name>
    <dbReference type="NCBI Taxonomy" id="53620"/>
    <lineage>
        <taxon>Eukaryota</taxon>
        <taxon>Metazoa</taxon>
        <taxon>Spiralia</taxon>
        <taxon>Lophotrochozoa</taxon>
        <taxon>Annelida</taxon>
        <taxon>Polychaeta</taxon>
        <taxon>Sedentaria</taxon>
        <taxon>Canalipalpata</taxon>
        <taxon>Terebellida</taxon>
        <taxon>Terebelliformia</taxon>
        <taxon>Alvinellidae</taxon>
        <taxon>Paralvinella</taxon>
    </lineage>
</organism>